<dbReference type="InterPro" id="IPR003331">
    <property type="entry name" value="UDP_GlcNAc_Epimerase_2_dom"/>
</dbReference>
<organism evidence="3 4">
    <name type="scientific">Cohnella herbarum</name>
    <dbReference type="NCBI Taxonomy" id="2728023"/>
    <lineage>
        <taxon>Bacteria</taxon>
        <taxon>Bacillati</taxon>
        <taxon>Bacillota</taxon>
        <taxon>Bacilli</taxon>
        <taxon>Bacillales</taxon>
        <taxon>Paenibacillaceae</taxon>
        <taxon>Cohnella</taxon>
    </lineage>
</organism>
<reference evidence="3 4" key="1">
    <citation type="submission" date="2020-04" db="EMBL/GenBank/DDBJ databases">
        <title>Genome sequencing of novel species.</title>
        <authorList>
            <person name="Heo J."/>
            <person name="Kim S.-J."/>
            <person name="Kim J.-S."/>
            <person name="Hong S.-B."/>
            <person name="Kwon S.-W."/>
        </authorList>
    </citation>
    <scope>NUCLEOTIDE SEQUENCE [LARGE SCALE GENOMIC DNA]</scope>
    <source>
        <strain evidence="3 4">MFER-1</strain>
    </source>
</reference>
<dbReference type="Pfam" id="PF02350">
    <property type="entry name" value="Epimerase_2"/>
    <property type="match status" value="1"/>
</dbReference>
<dbReference type="Gene3D" id="3.40.50.2000">
    <property type="entry name" value="Glycogen Phosphorylase B"/>
    <property type="match status" value="2"/>
</dbReference>
<dbReference type="GO" id="GO:0008761">
    <property type="term" value="F:UDP-N-acetylglucosamine 2-epimerase activity"/>
    <property type="evidence" value="ECO:0007669"/>
    <property type="project" value="UniProtKB-EC"/>
</dbReference>
<evidence type="ECO:0000313" key="3">
    <source>
        <dbReference type="EMBL" id="QJD85267.1"/>
    </source>
</evidence>
<name>A0A7Z2ZNQ3_9BACL</name>
<sequence>MKKIVTVVGARPQFIKVAPVSRVLRKQYHEIIVNTGQHYDANMADVFFQQLDIPLPDYNLGVGSATHGKQTGQMLQMIESVLIDEKPEAVLVYGDTNSTLAGALAASKMHIPIIHVEAGLRSFNKKMPEEVNRVMTDHISTLLFAPTDTAVSNLSKEGIVNGVYQVGDVMYDAMIYNIELAQQRYCIEDFGLKSKQYYLSTIHRAENTDNRDLLKNILLALSNLNVDVILPLHPRTKVKMNEYGLGNILESSNIRVIEPVSYLEMILLEQQARGIITDSGGVQKEAYFLQVPCYTLRTETEWVETVNCGWNQLLHPDTPDLAHAILRECERPYIPNLFGDGRASEKIVSSIRTLWRTE</sequence>
<evidence type="ECO:0000259" key="2">
    <source>
        <dbReference type="Pfam" id="PF02350"/>
    </source>
</evidence>
<gene>
    <name evidence="3" type="primary">wecB</name>
    <name evidence="3" type="ORF">HH215_20205</name>
</gene>
<dbReference type="PANTHER" id="PTHR43174">
    <property type="entry name" value="UDP-N-ACETYLGLUCOSAMINE 2-EPIMERASE"/>
    <property type="match status" value="1"/>
</dbReference>
<dbReference type="KEGG" id="cheb:HH215_20205"/>
<dbReference type="CDD" id="cd03786">
    <property type="entry name" value="GTB_UDP-GlcNAc_2-Epimerase"/>
    <property type="match status" value="1"/>
</dbReference>
<comment type="similarity">
    <text evidence="1">Belongs to the UDP-N-acetylglucosamine 2-epimerase family.</text>
</comment>
<dbReference type="Proteomes" id="UP000502248">
    <property type="component" value="Chromosome"/>
</dbReference>
<accession>A0A7Z2ZNQ3</accession>
<dbReference type="AlphaFoldDB" id="A0A7Z2ZNQ3"/>
<dbReference type="EMBL" id="CP051680">
    <property type="protein sequence ID" value="QJD85267.1"/>
    <property type="molecule type" value="Genomic_DNA"/>
</dbReference>
<feature type="domain" description="UDP-N-acetylglucosamine 2-epimerase" evidence="2">
    <location>
        <begin position="27"/>
        <end position="351"/>
    </location>
</feature>
<keyword evidence="1 3" id="KW-0413">Isomerase</keyword>
<protein>
    <submittedName>
        <fullName evidence="3">UDP-N-acetylglucosamine 2-epimerase (Non-hydrolyzing)</fullName>
        <ecNumber evidence="3">5.1.3.14</ecNumber>
    </submittedName>
</protein>
<dbReference type="PANTHER" id="PTHR43174:SF1">
    <property type="entry name" value="UDP-N-ACETYLGLUCOSAMINE 2-EPIMERASE"/>
    <property type="match status" value="1"/>
</dbReference>
<keyword evidence="4" id="KW-1185">Reference proteome</keyword>
<evidence type="ECO:0000313" key="4">
    <source>
        <dbReference type="Proteomes" id="UP000502248"/>
    </source>
</evidence>
<dbReference type="SUPFAM" id="SSF53756">
    <property type="entry name" value="UDP-Glycosyltransferase/glycogen phosphorylase"/>
    <property type="match status" value="1"/>
</dbReference>
<proteinExistence type="inferred from homology"/>
<dbReference type="InterPro" id="IPR029767">
    <property type="entry name" value="WecB-like"/>
</dbReference>
<dbReference type="NCBIfam" id="TIGR00236">
    <property type="entry name" value="wecB"/>
    <property type="match status" value="1"/>
</dbReference>
<dbReference type="RefSeq" id="WP_169281532.1">
    <property type="nucleotide sequence ID" value="NZ_CP051680.1"/>
</dbReference>
<dbReference type="EC" id="5.1.3.14" evidence="3"/>
<evidence type="ECO:0000256" key="1">
    <source>
        <dbReference type="RuleBase" id="RU003513"/>
    </source>
</evidence>